<dbReference type="GO" id="GO:0017177">
    <property type="term" value="C:glucosidase II complex"/>
    <property type="evidence" value="ECO:0007669"/>
    <property type="project" value="TreeGrafter"/>
</dbReference>
<feature type="domain" description="MRH" evidence="6">
    <location>
        <begin position="365"/>
        <end position="456"/>
    </location>
</feature>
<keyword evidence="8" id="KW-1185">Reference proteome</keyword>
<feature type="compositionally biased region" description="Basic and acidic residues" evidence="5">
    <location>
        <begin position="263"/>
        <end position="275"/>
    </location>
</feature>
<dbReference type="AlphaFoldDB" id="A0AAV2YLH7"/>
<dbReference type="EMBL" id="DAKRPA010000255">
    <property type="protein sequence ID" value="DAZ94356.1"/>
    <property type="molecule type" value="Genomic_DNA"/>
</dbReference>
<dbReference type="InterPro" id="IPR044865">
    <property type="entry name" value="MRH_dom"/>
</dbReference>
<protein>
    <recommendedName>
        <fullName evidence="1">Glucosidase 2 subunit beta</fullName>
    </recommendedName>
</protein>
<evidence type="ECO:0000256" key="1">
    <source>
        <dbReference type="ARBA" id="ARBA00022387"/>
    </source>
</evidence>
<dbReference type="Proteomes" id="UP001146120">
    <property type="component" value="Unassembled WGS sequence"/>
</dbReference>
<keyword evidence="4" id="KW-1015">Disulfide bond</keyword>
<dbReference type="Gene3D" id="2.70.130.10">
    <property type="entry name" value="Mannose-6-phosphate receptor binding domain"/>
    <property type="match status" value="1"/>
</dbReference>
<keyword evidence="2" id="KW-0732">Signal</keyword>
<dbReference type="InterPro" id="IPR039794">
    <property type="entry name" value="Gtb1-like"/>
</dbReference>
<dbReference type="InterPro" id="IPR009011">
    <property type="entry name" value="Man6P_isomerase_rcpt-bd_dom_sf"/>
</dbReference>
<evidence type="ECO:0000259" key="6">
    <source>
        <dbReference type="PROSITE" id="PS51914"/>
    </source>
</evidence>
<evidence type="ECO:0000256" key="3">
    <source>
        <dbReference type="ARBA" id="ARBA00022824"/>
    </source>
</evidence>
<reference evidence="7" key="1">
    <citation type="submission" date="2022-11" db="EMBL/GenBank/DDBJ databases">
        <authorList>
            <person name="Morgan W.R."/>
            <person name="Tartar A."/>
        </authorList>
    </citation>
    <scope>NUCLEOTIDE SEQUENCE</scope>
    <source>
        <strain evidence="7">ARSEF 373</strain>
    </source>
</reference>
<proteinExistence type="predicted"/>
<gene>
    <name evidence="7" type="ORF">N0F65_000920</name>
</gene>
<dbReference type="PANTHER" id="PTHR12630">
    <property type="entry name" value="N-LINKED OLIGOSACCHARIDE PROCESSING"/>
    <property type="match status" value="1"/>
</dbReference>
<keyword evidence="3" id="KW-0256">Endoplasmic reticulum</keyword>
<comment type="caution">
    <text evidence="7">The sequence shown here is derived from an EMBL/GenBank/DDBJ whole genome shotgun (WGS) entry which is preliminary data.</text>
</comment>
<dbReference type="InterPro" id="IPR036607">
    <property type="entry name" value="PRKCSH"/>
</dbReference>
<organism evidence="7 8">
    <name type="scientific">Lagenidium giganteum</name>
    <dbReference type="NCBI Taxonomy" id="4803"/>
    <lineage>
        <taxon>Eukaryota</taxon>
        <taxon>Sar</taxon>
        <taxon>Stramenopiles</taxon>
        <taxon>Oomycota</taxon>
        <taxon>Peronosporomycetes</taxon>
        <taxon>Pythiales</taxon>
        <taxon>Pythiaceae</taxon>
    </lineage>
</organism>
<evidence type="ECO:0000313" key="8">
    <source>
        <dbReference type="Proteomes" id="UP001146120"/>
    </source>
</evidence>
<feature type="region of interest" description="Disordered" evidence="5">
    <location>
        <begin position="463"/>
        <end position="484"/>
    </location>
</feature>
<feature type="compositionally biased region" description="Basic and acidic residues" evidence="5">
    <location>
        <begin position="294"/>
        <end position="333"/>
    </location>
</feature>
<evidence type="ECO:0000256" key="4">
    <source>
        <dbReference type="ARBA" id="ARBA00023157"/>
    </source>
</evidence>
<dbReference type="PANTHER" id="PTHR12630:SF1">
    <property type="entry name" value="GLUCOSIDASE 2 SUBUNIT BETA"/>
    <property type="match status" value="1"/>
</dbReference>
<sequence>MIFGALFSCDEGSKKFDLTRINDNFCDCEDGSDEPGTSACSHTSAKFHCANTGFFAKDVPTSQVNDMICGVLTSLPVGGYVYPIVDCCDGSDEYSSGAQCPNTCAADMNVFKEEKKEAIKAWEGGLEQRKAFVANATRFLADDREHVETLRASIASHKVMVEQLEARVTHEELAETKEKLEMSKATKREMLQSLGLLDLTQEQLGFIILELANAAYSKDDLLKYIRLEREALGDSQLEQDEAAYKVRDAERQKETERIEALREERRKAKEAKEAEAAEGEAPTEVAVEGEEEELKTPEKEERPVKLLFDRMKEFEKHERPEAKEARDKHRETKSQLSDEESQLSKLEKQLEKTYGEEDVLYSVRDDCIEAQSGQYIYSMCFFGAAKQDSTSLGRMETYEGDNVLKFTGGTTCWNGPARSLTVTMECGELPMELHSVDEPSTCVYRAKLRTPIACDPNKNVLDASASTSSSSKPHHMEFEVSATL</sequence>
<dbReference type="GO" id="GO:0006491">
    <property type="term" value="P:N-glycan processing"/>
    <property type="evidence" value="ECO:0007669"/>
    <property type="project" value="TreeGrafter"/>
</dbReference>
<evidence type="ECO:0000313" key="7">
    <source>
        <dbReference type="EMBL" id="DAZ94356.1"/>
    </source>
</evidence>
<reference evidence="7" key="2">
    <citation type="journal article" date="2023" name="Microbiol Resour">
        <title>Decontamination and Annotation of the Draft Genome Sequence of the Oomycete Lagenidium giganteum ARSEF 373.</title>
        <authorList>
            <person name="Morgan W.R."/>
            <person name="Tartar A."/>
        </authorList>
    </citation>
    <scope>NUCLEOTIDE SEQUENCE</scope>
    <source>
        <strain evidence="7">ARSEF 373</strain>
    </source>
</reference>
<feature type="region of interest" description="Disordered" evidence="5">
    <location>
        <begin position="263"/>
        <end position="344"/>
    </location>
</feature>
<dbReference type="Pfam" id="PF12999">
    <property type="entry name" value="PRKCSH-like"/>
    <property type="match status" value="1"/>
</dbReference>
<dbReference type="Pfam" id="PF13015">
    <property type="entry name" value="PRKCSH_1"/>
    <property type="match status" value="1"/>
</dbReference>
<dbReference type="InterPro" id="IPR028146">
    <property type="entry name" value="PRKCSH_N"/>
</dbReference>
<name>A0AAV2YLH7_9STRA</name>
<evidence type="ECO:0000256" key="2">
    <source>
        <dbReference type="ARBA" id="ARBA00022729"/>
    </source>
</evidence>
<dbReference type="SUPFAM" id="SSF50911">
    <property type="entry name" value="Mannose 6-phosphate receptor domain"/>
    <property type="match status" value="1"/>
</dbReference>
<evidence type="ECO:0000256" key="5">
    <source>
        <dbReference type="SAM" id="MobiDB-lite"/>
    </source>
</evidence>
<accession>A0AAV2YLH7</accession>
<dbReference type="PROSITE" id="PS51914">
    <property type="entry name" value="MRH"/>
    <property type="match status" value="1"/>
</dbReference>